<comment type="caution">
    <text evidence="1">The sequence shown here is derived from an EMBL/GenBank/DDBJ whole genome shotgun (WGS) entry which is preliminary data.</text>
</comment>
<keyword evidence="2" id="KW-1185">Reference proteome</keyword>
<sequence>MFIVLITPPICTILGTKIQATLFNKHIETWKDSLKPNKSYYIAKGGLDHVNANYYSVHKELELTFTDNTIIKESDIEVSTHRFSVGFVSLDHVDKLPNSHILENDGAFLEKMKDDKPILGLFVVSNLKQALVTLRTSEISTISMNSVLFNAQFQNSIDLDENKDFMVTPSKEMRRTIEVPLVYIMDGLLADSQGCLYKFKAIIVDILNKDEPWCSSCKKLSKKNTTYNLKCVVENSVLELYYLKWLNIY</sequence>
<evidence type="ECO:0000313" key="2">
    <source>
        <dbReference type="Proteomes" id="UP000824120"/>
    </source>
</evidence>
<reference evidence="1 2" key="1">
    <citation type="submission" date="2020-09" db="EMBL/GenBank/DDBJ databases">
        <title>De no assembly of potato wild relative species, Solanum commersonii.</title>
        <authorList>
            <person name="Cho K."/>
        </authorList>
    </citation>
    <scope>NUCLEOTIDE SEQUENCE [LARGE SCALE GENOMIC DNA]</scope>
    <source>
        <strain evidence="1">LZ3.2</strain>
        <tissue evidence="1">Leaf</tissue>
    </source>
</reference>
<dbReference type="SUPFAM" id="SSF50249">
    <property type="entry name" value="Nucleic acid-binding proteins"/>
    <property type="match status" value="1"/>
</dbReference>
<dbReference type="OrthoDB" id="3248508at2759"/>
<dbReference type="Proteomes" id="UP000824120">
    <property type="component" value="Chromosome 10"/>
</dbReference>
<evidence type="ECO:0000313" key="1">
    <source>
        <dbReference type="EMBL" id="KAG5581408.1"/>
    </source>
</evidence>
<protein>
    <submittedName>
        <fullName evidence="1">Uncharacterized protein</fullName>
    </submittedName>
</protein>
<organism evidence="1 2">
    <name type="scientific">Solanum commersonii</name>
    <name type="common">Commerson's wild potato</name>
    <name type="synonym">Commerson's nightshade</name>
    <dbReference type="NCBI Taxonomy" id="4109"/>
    <lineage>
        <taxon>Eukaryota</taxon>
        <taxon>Viridiplantae</taxon>
        <taxon>Streptophyta</taxon>
        <taxon>Embryophyta</taxon>
        <taxon>Tracheophyta</taxon>
        <taxon>Spermatophyta</taxon>
        <taxon>Magnoliopsida</taxon>
        <taxon>eudicotyledons</taxon>
        <taxon>Gunneridae</taxon>
        <taxon>Pentapetalae</taxon>
        <taxon>asterids</taxon>
        <taxon>lamiids</taxon>
        <taxon>Solanales</taxon>
        <taxon>Solanaceae</taxon>
        <taxon>Solanoideae</taxon>
        <taxon>Solaneae</taxon>
        <taxon>Solanum</taxon>
    </lineage>
</organism>
<gene>
    <name evidence="1" type="ORF">H5410_052035</name>
</gene>
<proteinExistence type="predicted"/>
<accession>A0A9J5X2V1</accession>
<dbReference type="Gene3D" id="2.40.50.140">
    <property type="entry name" value="Nucleic acid-binding proteins"/>
    <property type="match status" value="1"/>
</dbReference>
<dbReference type="InterPro" id="IPR012340">
    <property type="entry name" value="NA-bd_OB-fold"/>
</dbReference>
<name>A0A9J5X2V1_SOLCO</name>
<dbReference type="EMBL" id="JACXVP010000010">
    <property type="protein sequence ID" value="KAG5581408.1"/>
    <property type="molecule type" value="Genomic_DNA"/>
</dbReference>
<dbReference type="AlphaFoldDB" id="A0A9J5X2V1"/>